<dbReference type="Proteomes" id="UP000463939">
    <property type="component" value="Chromosome"/>
</dbReference>
<sequence length="195" mass="22358">MTNMMDSFMHCWKKFKLWLALSLLVLSSSGWAATEGIQIKSAELRLADDVYYLHAQMLVTPNPTMEEALRKGVSLYFVTEFELKRPRWYWLNEDIATYSRVSRLSYNALLRQYVVSGVNIHAHSVDKLEDALMVLGEVSAVPIITRNELTQQAIYSAKLTMRLDTTQLPKPLQINALATGKWDLEATPMVWTFKP</sequence>
<dbReference type="InterPro" id="IPR025500">
    <property type="entry name" value="DUF4390"/>
</dbReference>
<organism evidence="2 3">
    <name type="scientific">Sulfuriferula nivalis</name>
    <dbReference type="NCBI Taxonomy" id="2675298"/>
    <lineage>
        <taxon>Bacteria</taxon>
        <taxon>Pseudomonadati</taxon>
        <taxon>Pseudomonadota</taxon>
        <taxon>Betaproteobacteria</taxon>
        <taxon>Nitrosomonadales</taxon>
        <taxon>Sulfuricellaceae</taxon>
        <taxon>Sulfuriferula</taxon>
    </lineage>
</organism>
<reference evidence="3" key="1">
    <citation type="submission" date="2019-11" db="EMBL/GenBank/DDBJ databases">
        <title>Isolation and characterization of a novel species in the genus Sulfuriferula.</title>
        <authorList>
            <person name="Mochizuki J."/>
            <person name="Kojima H."/>
            <person name="Fukui M."/>
        </authorList>
    </citation>
    <scope>NUCLEOTIDE SEQUENCE [LARGE SCALE GENOMIC DNA]</scope>
    <source>
        <strain evidence="3">SGTM</strain>
    </source>
</reference>
<keyword evidence="3" id="KW-1185">Reference proteome</keyword>
<dbReference type="AlphaFoldDB" id="A0A809RDX8"/>
<keyword evidence="1" id="KW-0732">Signal</keyword>
<protein>
    <recommendedName>
        <fullName evidence="4">DUF4390 domain-containing protein</fullName>
    </recommendedName>
</protein>
<proteinExistence type="predicted"/>
<accession>A0A809RDX8</accession>
<evidence type="ECO:0008006" key="4">
    <source>
        <dbReference type="Google" id="ProtNLM"/>
    </source>
</evidence>
<feature type="chain" id="PRO_5032494633" description="DUF4390 domain-containing protein" evidence="1">
    <location>
        <begin position="33"/>
        <end position="195"/>
    </location>
</feature>
<dbReference type="EMBL" id="AP021881">
    <property type="protein sequence ID" value="BBO99834.1"/>
    <property type="molecule type" value="Genomic_DNA"/>
</dbReference>
<evidence type="ECO:0000256" key="1">
    <source>
        <dbReference type="SAM" id="SignalP"/>
    </source>
</evidence>
<dbReference type="Pfam" id="PF14334">
    <property type="entry name" value="DUF4390"/>
    <property type="match status" value="1"/>
</dbReference>
<name>A0A809RDX8_9PROT</name>
<evidence type="ECO:0000313" key="2">
    <source>
        <dbReference type="EMBL" id="BBO99834.1"/>
    </source>
</evidence>
<feature type="signal peptide" evidence="1">
    <location>
        <begin position="1"/>
        <end position="32"/>
    </location>
</feature>
<gene>
    <name evidence="2" type="ORF">SFSGTM_05430</name>
</gene>
<dbReference type="KEGG" id="sniv:SFSGTM_05430"/>
<evidence type="ECO:0000313" key="3">
    <source>
        <dbReference type="Proteomes" id="UP000463939"/>
    </source>
</evidence>